<protein>
    <recommendedName>
        <fullName evidence="3">ATPase AAA-type core domain-containing protein</fullName>
    </recommendedName>
</protein>
<accession>A0A2S8GTJ5</accession>
<sequence>MGIDQPEDNLDKRLVGSVLMQVLAELKEQRQIIVCTHDPNILVGGDAEQVIVLEAQSDKDGSVKAHGSIDNEEIVSTVVDLLEGGKEAFETRHRRYGLRGENPTTTKP</sequence>
<dbReference type="OrthoDB" id="9791620at2"/>
<dbReference type="AlphaFoldDB" id="A0A2S8GTJ5"/>
<evidence type="ECO:0008006" key="3">
    <source>
        <dbReference type="Google" id="ProtNLM"/>
    </source>
</evidence>
<reference evidence="1 2" key="1">
    <citation type="submission" date="2018-02" db="EMBL/GenBank/DDBJ databases">
        <title>Comparative genomes isolates from brazilian mangrove.</title>
        <authorList>
            <person name="Araujo J.E."/>
            <person name="Taketani R.G."/>
            <person name="Silva M.C.P."/>
            <person name="Loureco M.V."/>
            <person name="Andreote F.D."/>
        </authorList>
    </citation>
    <scope>NUCLEOTIDE SEQUENCE [LARGE SCALE GENOMIC DNA]</scope>
    <source>
        <strain evidence="1 2">Nap-Phe MGV</strain>
    </source>
</reference>
<dbReference type="Proteomes" id="UP000237819">
    <property type="component" value="Unassembled WGS sequence"/>
</dbReference>
<dbReference type="EMBL" id="PUHZ01000004">
    <property type="protein sequence ID" value="PQO47730.1"/>
    <property type="molecule type" value="Genomic_DNA"/>
</dbReference>
<dbReference type="SUPFAM" id="SSF52540">
    <property type="entry name" value="P-loop containing nucleoside triphosphate hydrolases"/>
    <property type="match status" value="1"/>
</dbReference>
<evidence type="ECO:0000313" key="1">
    <source>
        <dbReference type="EMBL" id="PQO47730.1"/>
    </source>
</evidence>
<organism evidence="1 2">
    <name type="scientific">Blastopirellula marina</name>
    <dbReference type="NCBI Taxonomy" id="124"/>
    <lineage>
        <taxon>Bacteria</taxon>
        <taxon>Pseudomonadati</taxon>
        <taxon>Planctomycetota</taxon>
        <taxon>Planctomycetia</taxon>
        <taxon>Pirellulales</taxon>
        <taxon>Pirellulaceae</taxon>
        <taxon>Blastopirellula</taxon>
    </lineage>
</organism>
<dbReference type="InterPro" id="IPR027417">
    <property type="entry name" value="P-loop_NTPase"/>
</dbReference>
<comment type="caution">
    <text evidence="1">The sequence shown here is derived from an EMBL/GenBank/DDBJ whole genome shotgun (WGS) entry which is preliminary data.</text>
</comment>
<dbReference type="Gene3D" id="3.40.50.300">
    <property type="entry name" value="P-loop containing nucleotide triphosphate hydrolases"/>
    <property type="match status" value="1"/>
</dbReference>
<proteinExistence type="predicted"/>
<name>A0A2S8GTJ5_9BACT</name>
<gene>
    <name evidence="1" type="ORF">C5Y93_03485</name>
</gene>
<dbReference type="RefSeq" id="WP_105333990.1">
    <property type="nucleotide sequence ID" value="NZ_PUHZ01000004.1"/>
</dbReference>
<evidence type="ECO:0000313" key="2">
    <source>
        <dbReference type="Proteomes" id="UP000237819"/>
    </source>
</evidence>